<sequence>MSVDEVSIEAFGHLFKNILPEFAENLRALETEGAIYADFADYDSSGKHIGTFSRYRIKFTPAEIFEFVEAHLAHQEFAEALTLTGDFTAAVLAISKEKYRRRVTEYSNYGNGRLATGKIVDIRGCFASFVGPDMEALICGAIPERYEAVPELGGTANQNELALNALKSIPVAVRRLRERANGRTAFAVENEYDVQDLTETVLRGIFSDVVREEWTPKVAGGAKRIDLVVRSVGIVVECKYVRDRKHARSIADELRIDFESYHEYRPCRQLYVYIHDPGAFIADPEAFCRDLNGIRKKKDHEFSVLVLIGS</sequence>
<dbReference type="EMBL" id="PYAX01000003">
    <property type="protein sequence ID" value="PSL56802.1"/>
    <property type="molecule type" value="Genomic_DNA"/>
</dbReference>
<evidence type="ECO:0000313" key="1">
    <source>
        <dbReference type="EMBL" id="PSL56802.1"/>
    </source>
</evidence>
<organism evidence="1 2">
    <name type="scientific">Saccharothrix carnea</name>
    <dbReference type="NCBI Taxonomy" id="1280637"/>
    <lineage>
        <taxon>Bacteria</taxon>
        <taxon>Bacillati</taxon>
        <taxon>Actinomycetota</taxon>
        <taxon>Actinomycetes</taxon>
        <taxon>Pseudonocardiales</taxon>
        <taxon>Pseudonocardiaceae</taxon>
        <taxon>Saccharothrix</taxon>
    </lineage>
</organism>
<gene>
    <name evidence="1" type="ORF">B0I31_103559</name>
</gene>
<keyword evidence="2" id="KW-1185">Reference proteome</keyword>
<comment type="caution">
    <text evidence="1">The sequence shown here is derived from an EMBL/GenBank/DDBJ whole genome shotgun (WGS) entry which is preliminary data.</text>
</comment>
<proteinExistence type="predicted"/>
<protein>
    <submittedName>
        <fullName evidence="1">Uncharacterized protein</fullName>
    </submittedName>
</protein>
<dbReference type="Pfam" id="PF18742">
    <property type="entry name" value="DpnII-MboI"/>
    <property type="match status" value="1"/>
</dbReference>
<dbReference type="Proteomes" id="UP000241118">
    <property type="component" value="Unassembled WGS sequence"/>
</dbReference>
<dbReference type="OrthoDB" id="2678579at2"/>
<dbReference type="RefSeq" id="WP_146173804.1">
    <property type="nucleotide sequence ID" value="NZ_PYAX01000003.1"/>
</dbReference>
<reference evidence="1 2" key="1">
    <citation type="submission" date="2018-03" db="EMBL/GenBank/DDBJ databases">
        <title>Genomic Encyclopedia of Type Strains, Phase III (KMG-III): the genomes of soil and plant-associated and newly described type strains.</title>
        <authorList>
            <person name="Whitman W."/>
        </authorList>
    </citation>
    <scope>NUCLEOTIDE SEQUENCE [LARGE SCALE GENOMIC DNA]</scope>
    <source>
        <strain evidence="1 2">CGMCC 4.7097</strain>
    </source>
</reference>
<name>A0A2P8IEC3_SACCR</name>
<dbReference type="AlphaFoldDB" id="A0A2P8IEC3"/>
<accession>A0A2P8IEC3</accession>
<evidence type="ECO:0000313" key="2">
    <source>
        <dbReference type="Proteomes" id="UP000241118"/>
    </source>
</evidence>